<evidence type="ECO:0000313" key="5">
    <source>
        <dbReference type="EMBL" id="GIG08961.1"/>
    </source>
</evidence>
<feature type="domain" description="Methyltransferase" evidence="4">
    <location>
        <begin position="44"/>
        <end position="132"/>
    </location>
</feature>
<dbReference type="GO" id="GO:0032259">
    <property type="term" value="P:methylation"/>
    <property type="evidence" value="ECO:0007669"/>
    <property type="project" value="UniProtKB-KW"/>
</dbReference>
<dbReference type="PANTHER" id="PTHR43861">
    <property type="entry name" value="TRANS-ACONITATE 2-METHYLTRANSFERASE-RELATED"/>
    <property type="match status" value="1"/>
</dbReference>
<keyword evidence="2" id="KW-0808">Transferase</keyword>
<keyword evidence="6" id="KW-1185">Reference proteome</keyword>
<dbReference type="Pfam" id="PF08241">
    <property type="entry name" value="Methyltransf_11"/>
    <property type="match status" value="1"/>
</dbReference>
<evidence type="ECO:0000256" key="1">
    <source>
        <dbReference type="ARBA" id="ARBA00022603"/>
    </source>
</evidence>
<dbReference type="GO" id="GO:0008757">
    <property type="term" value="F:S-adenosylmethionine-dependent methyltransferase activity"/>
    <property type="evidence" value="ECO:0007669"/>
    <property type="project" value="InterPro"/>
</dbReference>
<dbReference type="InterPro" id="IPR013216">
    <property type="entry name" value="Methyltransf_11"/>
</dbReference>
<evidence type="ECO:0000256" key="2">
    <source>
        <dbReference type="ARBA" id="ARBA00022679"/>
    </source>
</evidence>
<dbReference type="EMBL" id="BONI01000055">
    <property type="protein sequence ID" value="GIG08961.1"/>
    <property type="molecule type" value="Genomic_DNA"/>
</dbReference>
<dbReference type="RefSeq" id="WP_239167726.1">
    <property type="nucleotide sequence ID" value="NZ_BAAALC010000035.1"/>
</dbReference>
<dbReference type="AlphaFoldDB" id="A0A8J3L5L0"/>
<dbReference type="Proteomes" id="UP000630887">
    <property type="component" value="Unassembled WGS sequence"/>
</dbReference>
<evidence type="ECO:0000259" key="4">
    <source>
        <dbReference type="Pfam" id="PF13649"/>
    </source>
</evidence>
<organism evidence="5 6">
    <name type="scientific">Catellatospora coxensis</name>
    <dbReference type="NCBI Taxonomy" id="310354"/>
    <lineage>
        <taxon>Bacteria</taxon>
        <taxon>Bacillati</taxon>
        <taxon>Actinomycetota</taxon>
        <taxon>Actinomycetes</taxon>
        <taxon>Micromonosporales</taxon>
        <taxon>Micromonosporaceae</taxon>
        <taxon>Catellatospora</taxon>
    </lineage>
</organism>
<proteinExistence type="predicted"/>
<feature type="domain" description="Methyltransferase type 11" evidence="3">
    <location>
        <begin position="322"/>
        <end position="416"/>
    </location>
</feature>
<gene>
    <name evidence="5" type="ORF">Cco03nite_56610</name>
</gene>
<dbReference type="Pfam" id="PF13649">
    <property type="entry name" value="Methyltransf_25"/>
    <property type="match status" value="1"/>
</dbReference>
<dbReference type="CDD" id="cd02440">
    <property type="entry name" value="AdoMet_MTases"/>
    <property type="match status" value="2"/>
</dbReference>
<evidence type="ECO:0008006" key="7">
    <source>
        <dbReference type="Google" id="ProtNLM"/>
    </source>
</evidence>
<keyword evidence="1" id="KW-0489">Methyltransferase</keyword>
<dbReference type="SUPFAM" id="SSF53335">
    <property type="entry name" value="S-adenosyl-L-methionine-dependent methyltransferases"/>
    <property type="match status" value="2"/>
</dbReference>
<reference evidence="5 6" key="1">
    <citation type="submission" date="2021-01" db="EMBL/GenBank/DDBJ databases">
        <title>Whole genome shotgun sequence of Catellatospora coxensis NBRC 107359.</title>
        <authorList>
            <person name="Komaki H."/>
            <person name="Tamura T."/>
        </authorList>
    </citation>
    <scope>NUCLEOTIDE SEQUENCE [LARGE SCALE GENOMIC DNA]</scope>
    <source>
        <strain evidence="5 6">NBRC 107359</strain>
    </source>
</reference>
<dbReference type="InterPro" id="IPR041698">
    <property type="entry name" value="Methyltransf_25"/>
</dbReference>
<dbReference type="PANTHER" id="PTHR43861:SF1">
    <property type="entry name" value="TRANS-ACONITATE 2-METHYLTRANSFERASE"/>
    <property type="match status" value="1"/>
</dbReference>
<name>A0A8J3L5L0_9ACTN</name>
<comment type="caution">
    <text evidence="5">The sequence shown here is derived from an EMBL/GenBank/DDBJ whole genome shotgun (WGS) entry which is preliminary data.</text>
</comment>
<sequence length="531" mass="58031">MIARPEQQAYVKDVAALGTRNLPPGGEHTLHLMCEQIPQGARRILDLGCNTGWTTSVLAQLRPGADVVGIDISPDMITTAGATYQAGNLSYLRLDAGQVAQEFTGVDAIVCFGSSAFFADETEVFAAIRAALDERTRFVNAHYVYDPATPQHLRERERDEFGVSNVPTSAQQCLQSYEKAGFDLGSYRRQPRWLLPDRAHADIYRSILKNLPGMDTVVDDMLRRRLLIQALCAFRHPVIVSTETPPADAGHEHASPARVLKAMQFFRLPFKAQPIERLRAMRPYEFLAYIGDPDAAPGGAAAVTRAAHLLRELGLPEHAEVLDVGSFTGMSTFALAEVFPHTTGIDIDGVFVAAASMLGACLSSRARFQHGDAAQTGREPASLDAVVMTATLGYTPDPHKLLQEAFRVLRPGGLFVEFLYHHRDCGDAAHALVHSSVGPDVRLRALSSQVNDIEDAGFRLIRAERIVTPTAEPTAASTVIDALIAQERARNSPMTDAEQDEFASLLRRYLSRDIATALDAKAYLCVFEKPT</sequence>
<dbReference type="InterPro" id="IPR029063">
    <property type="entry name" value="SAM-dependent_MTases_sf"/>
</dbReference>
<evidence type="ECO:0000259" key="3">
    <source>
        <dbReference type="Pfam" id="PF08241"/>
    </source>
</evidence>
<protein>
    <recommendedName>
        <fullName evidence="7">Methyltransferase domain-containing protein</fullName>
    </recommendedName>
</protein>
<evidence type="ECO:0000313" key="6">
    <source>
        <dbReference type="Proteomes" id="UP000630887"/>
    </source>
</evidence>
<accession>A0A8J3L5L0</accession>
<dbReference type="Gene3D" id="3.40.50.150">
    <property type="entry name" value="Vaccinia Virus protein VP39"/>
    <property type="match status" value="2"/>
</dbReference>